<organism evidence="5 6">
    <name type="scientific">Spirosoma validum</name>
    <dbReference type="NCBI Taxonomy" id="2771355"/>
    <lineage>
        <taxon>Bacteria</taxon>
        <taxon>Pseudomonadati</taxon>
        <taxon>Bacteroidota</taxon>
        <taxon>Cytophagia</taxon>
        <taxon>Cytophagales</taxon>
        <taxon>Cytophagaceae</taxon>
        <taxon>Spirosoma</taxon>
    </lineage>
</organism>
<dbReference type="InterPro" id="IPR036735">
    <property type="entry name" value="NGN_dom_sf"/>
</dbReference>
<dbReference type="NCBIfam" id="NF033644">
    <property type="entry name" value="antiterm_UpxY"/>
    <property type="match status" value="1"/>
</dbReference>
<evidence type="ECO:0000256" key="3">
    <source>
        <dbReference type="ARBA" id="ARBA00023163"/>
    </source>
</evidence>
<dbReference type="InterPro" id="IPR006645">
    <property type="entry name" value="NGN-like_dom"/>
</dbReference>
<keyword evidence="1" id="KW-0889">Transcription antitermination</keyword>
<dbReference type="Proteomes" id="UP000653797">
    <property type="component" value="Unassembled WGS sequence"/>
</dbReference>
<sequence>MPWFVIYTKSNTEKRVADDLRKRNITVYCPLIREKRKWSDRVKIVENPLFRSYCFVHVSDNERNQVFGVAGVVGYLHWLKKPAIVRDEEIEIIKKLLNDVDHAAIQLQQYSVSDKVRINSGVFMEQEGHVVAHQGKKLVLRLESLGVSISVDTGRTLVDKVGKALLE</sequence>
<accession>A0A927AZH5</accession>
<dbReference type="SUPFAM" id="SSF82679">
    <property type="entry name" value="N-utilization substance G protein NusG, N-terminal domain"/>
    <property type="match status" value="1"/>
</dbReference>
<evidence type="ECO:0000256" key="1">
    <source>
        <dbReference type="ARBA" id="ARBA00022814"/>
    </source>
</evidence>
<dbReference type="EMBL" id="JACXAA010000002">
    <property type="protein sequence ID" value="MBD2752596.1"/>
    <property type="molecule type" value="Genomic_DNA"/>
</dbReference>
<evidence type="ECO:0000313" key="6">
    <source>
        <dbReference type="Proteomes" id="UP000653797"/>
    </source>
</evidence>
<dbReference type="PANTHER" id="PTHR30265">
    <property type="entry name" value="RHO-INTERACTING TRANSCRIPTION TERMINATION FACTOR NUSG"/>
    <property type="match status" value="1"/>
</dbReference>
<evidence type="ECO:0000259" key="4">
    <source>
        <dbReference type="SMART" id="SM00738"/>
    </source>
</evidence>
<proteinExistence type="predicted"/>
<dbReference type="AlphaFoldDB" id="A0A927AZH5"/>
<dbReference type="SMART" id="SM00738">
    <property type="entry name" value="NGN"/>
    <property type="match status" value="1"/>
</dbReference>
<feature type="domain" description="NusG-like N-terminal" evidence="4">
    <location>
        <begin position="1"/>
        <end position="97"/>
    </location>
</feature>
<name>A0A927AZH5_9BACT</name>
<dbReference type="Pfam" id="PF02357">
    <property type="entry name" value="NusG"/>
    <property type="match status" value="1"/>
</dbReference>
<gene>
    <name evidence="5" type="ORF">IC230_06835</name>
</gene>
<evidence type="ECO:0000313" key="5">
    <source>
        <dbReference type="EMBL" id="MBD2752596.1"/>
    </source>
</evidence>
<evidence type="ECO:0000256" key="2">
    <source>
        <dbReference type="ARBA" id="ARBA00023015"/>
    </source>
</evidence>
<protein>
    <submittedName>
        <fullName evidence="5">UpxY family transcription antiterminator</fullName>
    </submittedName>
</protein>
<dbReference type="CDD" id="cd09895">
    <property type="entry name" value="NGN_SP_UpxY"/>
    <property type="match status" value="1"/>
</dbReference>
<keyword evidence="2" id="KW-0805">Transcription regulation</keyword>
<keyword evidence="6" id="KW-1185">Reference proteome</keyword>
<comment type="caution">
    <text evidence="5">The sequence shown here is derived from an EMBL/GenBank/DDBJ whole genome shotgun (WGS) entry which is preliminary data.</text>
</comment>
<dbReference type="InterPro" id="IPR043425">
    <property type="entry name" value="NusG-like"/>
</dbReference>
<dbReference type="GO" id="GO:0006354">
    <property type="term" value="P:DNA-templated transcription elongation"/>
    <property type="evidence" value="ECO:0007669"/>
    <property type="project" value="InterPro"/>
</dbReference>
<keyword evidence="3" id="KW-0804">Transcription</keyword>
<dbReference type="RefSeq" id="WP_191038227.1">
    <property type="nucleotide sequence ID" value="NZ_JACXAA010000002.1"/>
</dbReference>
<reference evidence="5" key="1">
    <citation type="submission" date="2020-09" db="EMBL/GenBank/DDBJ databases">
        <authorList>
            <person name="Kim M.K."/>
        </authorList>
    </citation>
    <scope>NUCLEOTIDE SEQUENCE</scope>
    <source>
        <strain evidence="5">BT704</strain>
    </source>
</reference>
<dbReference type="GO" id="GO:0031564">
    <property type="term" value="P:transcription antitermination"/>
    <property type="evidence" value="ECO:0007669"/>
    <property type="project" value="UniProtKB-KW"/>
</dbReference>
<dbReference type="PANTHER" id="PTHR30265:SF4">
    <property type="entry name" value="KOW MOTIF FAMILY PROTEIN, EXPRESSED"/>
    <property type="match status" value="1"/>
</dbReference>
<dbReference type="Gene3D" id="3.30.70.940">
    <property type="entry name" value="NusG, N-terminal domain"/>
    <property type="match status" value="1"/>
</dbReference>